<evidence type="ECO:0000256" key="1">
    <source>
        <dbReference type="SAM" id="Phobius"/>
    </source>
</evidence>
<dbReference type="EMBL" id="CAJZBQ010000046">
    <property type="protein sequence ID" value="CAG9328642.1"/>
    <property type="molecule type" value="Genomic_DNA"/>
</dbReference>
<evidence type="ECO:0000313" key="3">
    <source>
        <dbReference type="Proteomes" id="UP001162131"/>
    </source>
</evidence>
<organism evidence="2 3">
    <name type="scientific">Blepharisma stoltei</name>
    <dbReference type="NCBI Taxonomy" id="1481888"/>
    <lineage>
        <taxon>Eukaryota</taxon>
        <taxon>Sar</taxon>
        <taxon>Alveolata</taxon>
        <taxon>Ciliophora</taxon>
        <taxon>Postciliodesmatophora</taxon>
        <taxon>Heterotrichea</taxon>
        <taxon>Heterotrichida</taxon>
        <taxon>Blepharismidae</taxon>
        <taxon>Blepharisma</taxon>
    </lineage>
</organism>
<feature type="transmembrane region" description="Helical" evidence="1">
    <location>
        <begin position="176"/>
        <end position="197"/>
    </location>
</feature>
<dbReference type="Proteomes" id="UP001162131">
    <property type="component" value="Unassembled WGS sequence"/>
</dbReference>
<name>A0AAU9JVV6_9CILI</name>
<keyword evidence="1" id="KW-0472">Membrane</keyword>
<protein>
    <submittedName>
        <fullName evidence="2">Uncharacterized protein</fullName>
    </submittedName>
</protein>
<accession>A0AAU9JVV6</accession>
<comment type="caution">
    <text evidence="2">The sequence shown here is derived from an EMBL/GenBank/DDBJ whole genome shotgun (WGS) entry which is preliminary data.</text>
</comment>
<reference evidence="2" key="1">
    <citation type="submission" date="2021-09" db="EMBL/GenBank/DDBJ databases">
        <authorList>
            <consortium name="AG Swart"/>
            <person name="Singh M."/>
            <person name="Singh A."/>
            <person name="Seah K."/>
            <person name="Emmerich C."/>
        </authorList>
    </citation>
    <scope>NUCLEOTIDE SEQUENCE</scope>
    <source>
        <strain evidence="2">ATCC30299</strain>
    </source>
</reference>
<keyword evidence="1" id="KW-1133">Transmembrane helix</keyword>
<keyword evidence="1" id="KW-0812">Transmembrane</keyword>
<proteinExistence type="predicted"/>
<evidence type="ECO:0000313" key="2">
    <source>
        <dbReference type="EMBL" id="CAG9328642.1"/>
    </source>
</evidence>
<dbReference type="AlphaFoldDB" id="A0AAU9JVV6"/>
<sequence length="484" mass="56870">MIASAQYARTIDFCAKYDKAEINTYIELLQASKSNFLTHQNNLLNNYYSWSYCDSSKIVKTSFLSTWDFLNTPKVFYKNLHDEIDLFVENSENLIYNLNRPEDYVDSLQFLISNGFGETFKQVNSSLYGLIDCEKNQIYKLNFTVKLLVIIESALAGTCIIVLIMIVYLISKRYNLLWNFIIQAATVTYFDLVALCIDRLSSVHGVNFNQEYQDAVQKNISKGKKVNFTVSSRYILRLLILFSITIVYYVCVHVYIYPTCEKYLIERPELLATYISRRALTPAIGFWAREAGLQRFGKEFWTLNPYFFSNPEEELDKTLSSFYYLNKQLLQRMQYMSSIVKSNLFEYKNTSTPGFKYGTFWYTNLLFYDAWDLQYDKENFFEASQNLTNSLTQLQQLMTKIYEVIDQTSQNMILEKSNFILYAAVAYVLTIIILYFLYYLPYIEYEMERLSKLQVIISIIPPSIKSEKSPKHYQEASFQITTIK</sequence>
<feature type="transmembrane region" description="Helical" evidence="1">
    <location>
        <begin position="419"/>
        <end position="440"/>
    </location>
</feature>
<feature type="transmembrane region" description="Helical" evidence="1">
    <location>
        <begin position="234"/>
        <end position="257"/>
    </location>
</feature>
<keyword evidence="3" id="KW-1185">Reference proteome</keyword>
<gene>
    <name evidence="2" type="ORF">BSTOLATCC_MIC46635</name>
</gene>
<feature type="transmembrane region" description="Helical" evidence="1">
    <location>
        <begin position="147"/>
        <end position="170"/>
    </location>
</feature>